<evidence type="ECO:0000313" key="1">
    <source>
        <dbReference type="EMBL" id="SFS93593.1"/>
    </source>
</evidence>
<sequence length="250" mass="28098">MGEVKGPVRLSGSIGNTTYYNKDGKTFTRRRTVTVTADMIQTLPSLKEVKQNVSEFGKASLTAKSVYAAIKYFSYQASVNKLYAKLTGLFTRIIKEDTLSEPGERSLIKGLGFRKGFQLLKDFALNPGAPLSTKLHGEIMYATETNSLHIKNLEPSDRLKKRVTHLELMVIVVEIDLNTYETMAYTGDAVVVQKGKSDMGEIVLTCDPLEHPERSRFVILCCQDLIKSEDNFYDRKGKDSYALQFVDFKV</sequence>
<accession>A0A1I6TWJ0</accession>
<proteinExistence type="predicted"/>
<dbReference type="AlphaFoldDB" id="A0A1I6TWJ0"/>
<organism evidence="1 2">
    <name type="scientific">Zhouia amylolytica</name>
    <dbReference type="NCBI Taxonomy" id="376730"/>
    <lineage>
        <taxon>Bacteria</taxon>
        <taxon>Pseudomonadati</taxon>
        <taxon>Bacteroidota</taxon>
        <taxon>Flavobacteriia</taxon>
        <taxon>Flavobacteriales</taxon>
        <taxon>Flavobacteriaceae</taxon>
        <taxon>Zhouia</taxon>
    </lineage>
</organism>
<evidence type="ECO:0000313" key="2">
    <source>
        <dbReference type="Proteomes" id="UP000183209"/>
    </source>
</evidence>
<dbReference type="EMBL" id="FPAG01000006">
    <property type="protein sequence ID" value="SFS93593.1"/>
    <property type="molecule type" value="Genomic_DNA"/>
</dbReference>
<gene>
    <name evidence="1" type="ORF">SAMN04487906_2197</name>
</gene>
<dbReference type="RefSeq" id="WP_074978836.1">
    <property type="nucleotide sequence ID" value="NZ_FPAG01000006.1"/>
</dbReference>
<dbReference type="OrthoDB" id="668426at2"/>
<protein>
    <submittedName>
        <fullName evidence="1">Uncharacterized protein</fullName>
    </submittedName>
</protein>
<reference evidence="1 2" key="1">
    <citation type="submission" date="2016-10" db="EMBL/GenBank/DDBJ databases">
        <authorList>
            <person name="de Groot N.N."/>
        </authorList>
    </citation>
    <scope>NUCLEOTIDE SEQUENCE [LARGE SCALE GENOMIC DNA]</scope>
    <source>
        <strain evidence="1 2">CGMCC 1.6114</strain>
    </source>
</reference>
<dbReference type="Proteomes" id="UP000183209">
    <property type="component" value="Unassembled WGS sequence"/>
</dbReference>
<name>A0A1I6TWJ0_9FLAO</name>